<name>A0ABT3ZZ91_9BACT</name>
<sequence length="214" mass="23296">MSLEASLDSLHARVVASQWLRRFTAFTRGLLAVGFLRPGLIKVFGLPFTSSPGDDAVGRFFDAMQQTGGYWRFIGVAQVTAALLLLMPRSGPTVGALVFLPVILNIFVITVAVGFQGTWLITGLMLLAVLYLVCWDYPRWKSIVFEPSPERSIPPTREPVPWVLTLTTALVIQSGFGAMTGFGKASAMVLTSFILGFGVPLLLLILRRLRPGLG</sequence>
<keyword evidence="3" id="KW-1185">Reference proteome</keyword>
<evidence type="ECO:0000256" key="1">
    <source>
        <dbReference type="SAM" id="Phobius"/>
    </source>
</evidence>
<reference evidence="2 3" key="1">
    <citation type="submission" date="2022-11" db="EMBL/GenBank/DDBJ databases">
        <title>Minimal conservation of predation-associated metabolite biosynthetic gene clusters underscores biosynthetic potential of Myxococcota including descriptions for ten novel species: Archangium lansinium sp. nov., Myxococcus landrumus sp. nov., Nannocystis bai.</title>
        <authorList>
            <person name="Ahearne A."/>
            <person name="Stevens C."/>
            <person name="Phillips K."/>
        </authorList>
    </citation>
    <scope>NUCLEOTIDE SEQUENCE [LARGE SCALE GENOMIC DNA]</scope>
    <source>
        <strain evidence="2 3">MIWBW</strain>
    </source>
</reference>
<gene>
    <name evidence="2" type="ORF">OV287_09350</name>
</gene>
<keyword evidence="1" id="KW-0472">Membrane</keyword>
<feature type="transmembrane region" description="Helical" evidence="1">
    <location>
        <begin position="159"/>
        <end position="179"/>
    </location>
</feature>
<keyword evidence="1" id="KW-1133">Transmembrane helix</keyword>
<proteinExistence type="predicted"/>
<comment type="caution">
    <text evidence="2">The sequence shown here is derived from an EMBL/GenBank/DDBJ whole genome shotgun (WGS) entry which is preliminary data.</text>
</comment>
<dbReference type="RefSeq" id="WP_267533652.1">
    <property type="nucleotide sequence ID" value="NZ_JAPNKA010000001.1"/>
</dbReference>
<dbReference type="EMBL" id="JAPNKA010000001">
    <property type="protein sequence ID" value="MCY1074693.1"/>
    <property type="molecule type" value="Genomic_DNA"/>
</dbReference>
<feature type="transmembrane region" description="Helical" evidence="1">
    <location>
        <begin position="69"/>
        <end position="87"/>
    </location>
</feature>
<feature type="transmembrane region" description="Helical" evidence="1">
    <location>
        <begin position="185"/>
        <end position="206"/>
    </location>
</feature>
<dbReference type="Proteomes" id="UP001207654">
    <property type="component" value="Unassembled WGS sequence"/>
</dbReference>
<protein>
    <recommendedName>
        <fullName evidence="4">DoxX family protein</fullName>
    </recommendedName>
</protein>
<keyword evidence="1" id="KW-0812">Transmembrane</keyword>
<feature type="transmembrane region" description="Helical" evidence="1">
    <location>
        <begin position="119"/>
        <end position="138"/>
    </location>
</feature>
<evidence type="ECO:0000313" key="3">
    <source>
        <dbReference type="Proteomes" id="UP001207654"/>
    </source>
</evidence>
<evidence type="ECO:0000313" key="2">
    <source>
        <dbReference type="EMBL" id="MCY1074693.1"/>
    </source>
</evidence>
<organism evidence="2 3">
    <name type="scientific">Archangium lansingense</name>
    <dbReference type="NCBI Taxonomy" id="2995310"/>
    <lineage>
        <taxon>Bacteria</taxon>
        <taxon>Pseudomonadati</taxon>
        <taxon>Myxococcota</taxon>
        <taxon>Myxococcia</taxon>
        <taxon>Myxococcales</taxon>
        <taxon>Cystobacterineae</taxon>
        <taxon>Archangiaceae</taxon>
        <taxon>Archangium</taxon>
    </lineage>
</organism>
<accession>A0ABT3ZZ91</accession>
<feature type="transmembrane region" description="Helical" evidence="1">
    <location>
        <begin position="94"/>
        <end position="113"/>
    </location>
</feature>
<evidence type="ECO:0008006" key="4">
    <source>
        <dbReference type="Google" id="ProtNLM"/>
    </source>
</evidence>